<proteinExistence type="predicted"/>
<protein>
    <submittedName>
        <fullName evidence="2">Phosphotransferase</fullName>
    </submittedName>
</protein>
<dbReference type="EMBL" id="JBHPKH010000129">
    <property type="protein sequence ID" value="MFC1573340.1"/>
    <property type="molecule type" value="Genomic_DNA"/>
</dbReference>
<dbReference type="SUPFAM" id="SSF56112">
    <property type="entry name" value="Protein kinase-like (PK-like)"/>
    <property type="match status" value="1"/>
</dbReference>
<gene>
    <name evidence="2" type="ORF">ACFL6M_07055</name>
</gene>
<name>A0ABV6YM00_UNCEI</name>
<keyword evidence="3" id="KW-1185">Reference proteome</keyword>
<organism evidence="2 3">
    <name type="scientific">Eiseniibacteriota bacterium</name>
    <dbReference type="NCBI Taxonomy" id="2212470"/>
    <lineage>
        <taxon>Bacteria</taxon>
        <taxon>Candidatus Eiseniibacteriota</taxon>
    </lineage>
</organism>
<evidence type="ECO:0000313" key="3">
    <source>
        <dbReference type="Proteomes" id="UP001593833"/>
    </source>
</evidence>
<sequence>MEPDAMNILEELGIEPSRVGSIETLSERHGYRVWRVTVGGERRVLKWLPPDAATREIGGFELLHRCGVPTLQIYAQSRNALLLEDLATSSTWRLADSRDVDSPLVGAAVADWYRTLHAAGEKLLASFCPAFLRRESDELTPDTMRKAARSLGLTDAPVWNLAVQHIVLLRAAEAKLSLTLNYQDFHWTNLALSRVHPVAVVVFDYDNLGIGMRYSDCRNVEGSLGQTAREAFRRRYGEYDEQEMVIDLPLASLCALVVASRHKSFPKWAEESRCRALNGELLRDLERAIAIAQGLME</sequence>
<reference evidence="2 3" key="1">
    <citation type="submission" date="2024-09" db="EMBL/GenBank/DDBJ databases">
        <authorList>
            <person name="D'Angelo T."/>
        </authorList>
    </citation>
    <scope>NUCLEOTIDE SEQUENCE [LARGE SCALE GENOMIC DNA]</scope>
    <source>
        <strain evidence="2">SAG AM-320-E07</strain>
    </source>
</reference>
<evidence type="ECO:0000259" key="1">
    <source>
        <dbReference type="Pfam" id="PF01636"/>
    </source>
</evidence>
<dbReference type="Proteomes" id="UP001593833">
    <property type="component" value="Unassembled WGS sequence"/>
</dbReference>
<comment type="caution">
    <text evidence="2">The sequence shown here is derived from an EMBL/GenBank/DDBJ whole genome shotgun (WGS) entry which is preliminary data.</text>
</comment>
<accession>A0ABV6YM00</accession>
<evidence type="ECO:0000313" key="2">
    <source>
        <dbReference type="EMBL" id="MFC1573340.1"/>
    </source>
</evidence>
<dbReference type="InterPro" id="IPR011009">
    <property type="entry name" value="Kinase-like_dom_sf"/>
</dbReference>
<feature type="domain" description="Aminoglycoside phosphotransferase" evidence="1">
    <location>
        <begin position="29"/>
        <end position="241"/>
    </location>
</feature>
<dbReference type="InterPro" id="IPR002575">
    <property type="entry name" value="Aminoglycoside_PTrfase"/>
</dbReference>
<dbReference type="Pfam" id="PF01636">
    <property type="entry name" value="APH"/>
    <property type="match status" value="1"/>
</dbReference>